<reference evidence="3 4" key="1">
    <citation type="submission" date="2022-07" db="EMBL/GenBank/DDBJ databases">
        <title>Genome-wide signatures of adaptation to extreme environments.</title>
        <authorList>
            <person name="Cho C.H."/>
            <person name="Yoon H.S."/>
        </authorList>
    </citation>
    <scope>NUCLEOTIDE SEQUENCE [LARGE SCALE GENOMIC DNA]</scope>
    <source>
        <strain evidence="3 4">108.79 E11</strain>
    </source>
</reference>
<evidence type="ECO:0000256" key="1">
    <source>
        <dbReference type="SAM" id="MobiDB-lite"/>
    </source>
</evidence>
<evidence type="ECO:0000313" key="3">
    <source>
        <dbReference type="EMBL" id="KAK4527279.1"/>
    </source>
</evidence>
<dbReference type="Proteomes" id="UP001300502">
    <property type="component" value="Unassembled WGS sequence"/>
</dbReference>
<dbReference type="PROSITE" id="PS51151">
    <property type="entry name" value="NAC_AB"/>
    <property type="match status" value="1"/>
</dbReference>
<dbReference type="PANTHER" id="PTHR21713">
    <property type="entry name" value="NASCENT POLYPEPTIDE ASSOCIATED COMPLEX ALPHA SUBUNIT-RELATED"/>
    <property type="match status" value="1"/>
</dbReference>
<dbReference type="InterPro" id="IPR038187">
    <property type="entry name" value="NAC_A/B_dom_sf"/>
</dbReference>
<dbReference type="GO" id="GO:0005854">
    <property type="term" value="C:nascent polypeptide-associated complex"/>
    <property type="evidence" value="ECO:0007669"/>
    <property type="project" value="InterPro"/>
</dbReference>
<dbReference type="AlphaFoldDB" id="A0AAV9IIW9"/>
<accession>A0AAV9IIW9</accession>
<name>A0AAV9IIW9_9RHOD</name>
<feature type="region of interest" description="Disordered" evidence="1">
    <location>
        <begin position="142"/>
        <end position="185"/>
    </location>
</feature>
<sequence length="220" mass="24026">MAQVGTEENISHQGTIVEEATSESLSEKENEQGAYEQEEAEEDSHQHTHEGGHAHEHTAEEGTTRQSKAEKKSRKALQKLGLKSVSGVTRVTIKKNRNILFVISRPDVYKSAGSDTYVIFGDAKIEDLSVAAQTAAAEQFKNPEFTSAASGKGGEETTEARNMEKQPEEEEEEGELDETGLEPGDIELVMQQADVSRAKAVKALRNQNGDIVNAIMELTV</sequence>
<feature type="compositionally biased region" description="Polar residues" evidence="1">
    <location>
        <begin position="1"/>
        <end position="14"/>
    </location>
</feature>
<evidence type="ECO:0000259" key="2">
    <source>
        <dbReference type="PROSITE" id="PS51151"/>
    </source>
</evidence>
<proteinExistence type="predicted"/>
<dbReference type="InterPro" id="IPR002715">
    <property type="entry name" value="Nas_poly-pep-assoc_cplx_dom"/>
</dbReference>
<feature type="compositionally biased region" description="Basic and acidic residues" evidence="1">
    <location>
        <begin position="43"/>
        <end position="70"/>
    </location>
</feature>
<keyword evidence="4" id="KW-1185">Reference proteome</keyword>
<dbReference type="SMART" id="SM01407">
    <property type="entry name" value="NAC"/>
    <property type="match status" value="1"/>
</dbReference>
<dbReference type="InterPro" id="IPR044034">
    <property type="entry name" value="NAC-like_UBA"/>
</dbReference>
<gene>
    <name evidence="3" type="ORF">GAYE_SCF38G5201</name>
</gene>
<feature type="compositionally biased region" description="Acidic residues" evidence="1">
    <location>
        <begin position="167"/>
        <end position="180"/>
    </location>
</feature>
<dbReference type="Pfam" id="PF19026">
    <property type="entry name" value="UBA_HYPK"/>
    <property type="match status" value="1"/>
</dbReference>
<evidence type="ECO:0000313" key="4">
    <source>
        <dbReference type="Proteomes" id="UP001300502"/>
    </source>
</evidence>
<dbReference type="Gene3D" id="2.20.70.30">
    <property type="entry name" value="Nascent polypeptide-associated complex domain"/>
    <property type="match status" value="1"/>
</dbReference>
<feature type="compositionally biased region" description="Basic and acidic residues" evidence="1">
    <location>
        <begin position="153"/>
        <end position="166"/>
    </location>
</feature>
<dbReference type="CDD" id="cd14358">
    <property type="entry name" value="UBA_NAC_euk"/>
    <property type="match status" value="1"/>
</dbReference>
<dbReference type="Gene3D" id="1.10.8.10">
    <property type="entry name" value="DNA helicase RuvA subunit, C-terminal domain"/>
    <property type="match status" value="1"/>
</dbReference>
<dbReference type="Pfam" id="PF01849">
    <property type="entry name" value="NAC"/>
    <property type="match status" value="1"/>
</dbReference>
<dbReference type="FunFam" id="2.20.70.30:FF:000002">
    <property type="entry name" value="Nascent polypeptide-associated complex (NAC), alpha subunit"/>
    <property type="match status" value="1"/>
</dbReference>
<organism evidence="3 4">
    <name type="scientific">Galdieria yellowstonensis</name>
    <dbReference type="NCBI Taxonomy" id="3028027"/>
    <lineage>
        <taxon>Eukaryota</taxon>
        <taxon>Rhodophyta</taxon>
        <taxon>Bangiophyceae</taxon>
        <taxon>Galdieriales</taxon>
        <taxon>Galdieriaceae</taxon>
        <taxon>Galdieria</taxon>
    </lineage>
</organism>
<feature type="region of interest" description="Disordered" evidence="1">
    <location>
        <begin position="1"/>
        <end position="78"/>
    </location>
</feature>
<protein>
    <recommendedName>
        <fullName evidence="2">NAC-A/B domain-containing protein</fullName>
    </recommendedName>
</protein>
<dbReference type="EMBL" id="JANCYU010000050">
    <property type="protein sequence ID" value="KAK4527279.1"/>
    <property type="molecule type" value="Genomic_DNA"/>
</dbReference>
<dbReference type="InterPro" id="IPR016641">
    <property type="entry name" value="EGD2/NACA0like"/>
</dbReference>
<dbReference type="CDD" id="cd22054">
    <property type="entry name" value="NAC_NACA"/>
    <property type="match status" value="1"/>
</dbReference>
<comment type="caution">
    <text evidence="3">The sequence shown here is derived from an EMBL/GenBank/DDBJ whole genome shotgun (WGS) entry which is preliminary data.</text>
</comment>
<feature type="domain" description="NAC-A/B" evidence="2">
    <location>
        <begin position="67"/>
        <end position="132"/>
    </location>
</feature>
<dbReference type="FunFam" id="1.10.8.10:FF:000006">
    <property type="entry name" value="Putative nascent polypeptide-associated complex subunit alpha"/>
    <property type="match status" value="1"/>
</dbReference>